<dbReference type="EnsemblMetazoa" id="AARA006301-RA">
    <property type="protein sequence ID" value="AARA006301-PA"/>
    <property type="gene ID" value="AARA006301"/>
</dbReference>
<evidence type="ECO:0000313" key="2">
    <source>
        <dbReference type="Proteomes" id="UP000075840"/>
    </source>
</evidence>
<protein>
    <submittedName>
        <fullName evidence="1">Uncharacterized protein</fullName>
    </submittedName>
</protein>
<dbReference type="AlphaFoldDB" id="A0A182HYC3"/>
<proteinExistence type="predicted"/>
<accession>A0A182HYC3</accession>
<dbReference type="VEuPathDB" id="VectorBase:AARA21_010511"/>
<keyword evidence="2" id="KW-1185">Reference proteome</keyword>
<sequence>MIDSASEIPNIMKLQYLLSSLKGEVGLLFEHTTLTADNYEVTWAALLKRFDNPRTLIREYYRKIHHLPAVSCDNVDDLALLVDEFTRHVNGLKKLDEPVDTWDTPLANLLLMKLDSSTILAWENHSAQHKKDKYKELFEKGGRQQKGLRP</sequence>
<dbReference type="EMBL" id="APCN01006907">
    <property type="status" value="NOT_ANNOTATED_CDS"/>
    <property type="molecule type" value="Genomic_DNA"/>
</dbReference>
<dbReference type="Proteomes" id="UP000075840">
    <property type="component" value="Unassembled WGS sequence"/>
</dbReference>
<reference evidence="1" key="1">
    <citation type="submission" date="2022-08" db="UniProtKB">
        <authorList>
            <consortium name="EnsemblMetazoa"/>
        </authorList>
    </citation>
    <scope>IDENTIFICATION</scope>
    <source>
        <strain evidence="1">Dongola</strain>
    </source>
</reference>
<organism evidence="1 2">
    <name type="scientific">Anopheles arabiensis</name>
    <name type="common">Mosquito</name>
    <dbReference type="NCBI Taxonomy" id="7173"/>
    <lineage>
        <taxon>Eukaryota</taxon>
        <taxon>Metazoa</taxon>
        <taxon>Ecdysozoa</taxon>
        <taxon>Arthropoda</taxon>
        <taxon>Hexapoda</taxon>
        <taxon>Insecta</taxon>
        <taxon>Pterygota</taxon>
        <taxon>Neoptera</taxon>
        <taxon>Endopterygota</taxon>
        <taxon>Diptera</taxon>
        <taxon>Nematocera</taxon>
        <taxon>Culicoidea</taxon>
        <taxon>Culicidae</taxon>
        <taxon>Anophelinae</taxon>
        <taxon>Anopheles</taxon>
    </lineage>
</organism>
<name>A0A182HYC3_ANOAR</name>
<evidence type="ECO:0000313" key="1">
    <source>
        <dbReference type="EnsemblMetazoa" id="AARA006301-PA"/>
    </source>
</evidence>
<dbReference type="VEuPathDB" id="VectorBase:AARA006301"/>
<dbReference type="Pfam" id="PF03564">
    <property type="entry name" value="DUF1759"/>
    <property type="match status" value="1"/>
</dbReference>
<dbReference type="InterPro" id="IPR005312">
    <property type="entry name" value="DUF1759"/>
</dbReference>